<dbReference type="Pfam" id="PF00018">
    <property type="entry name" value="SH3_1"/>
    <property type="match status" value="1"/>
</dbReference>
<name>A0A090XEK1_IXORI</name>
<keyword evidence="1 2" id="KW-0728">SH3 domain</keyword>
<dbReference type="SUPFAM" id="SSF50044">
    <property type="entry name" value="SH3-domain"/>
    <property type="match status" value="1"/>
</dbReference>
<dbReference type="AlphaFoldDB" id="A0A090XEK1"/>
<dbReference type="EMBL" id="GBIH01001702">
    <property type="protein sequence ID" value="JAC93008.1"/>
    <property type="molecule type" value="mRNA"/>
</dbReference>
<keyword evidence="5" id="KW-0675">Receptor</keyword>
<dbReference type="Gene3D" id="2.30.30.40">
    <property type="entry name" value="SH3 Domains"/>
    <property type="match status" value="1"/>
</dbReference>
<evidence type="ECO:0000256" key="1">
    <source>
        <dbReference type="ARBA" id="ARBA00022443"/>
    </source>
</evidence>
<feature type="non-terminal residue" evidence="5">
    <location>
        <position position="1"/>
    </location>
</feature>
<evidence type="ECO:0000256" key="2">
    <source>
        <dbReference type="PROSITE-ProRule" id="PRU00192"/>
    </source>
</evidence>
<dbReference type="PROSITE" id="PS50002">
    <property type="entry name" value="SH3"/>
    <property type="match status" value="1"/>
</dbReference>
<organism evidence="5">
    <name type="scientific">Ixodes ricinus</name>
    <name type="common">Common tick</name>
    <name type="synonym">Acarus ricinus</name>
    <dbReference type="NCBI Taxonomy" id="34613"/>
    <lineage>
        <taxon>Eukaryota</taxon>
        <taxon>Metazoa</taxon>
        <taxon>Ecdysozoa</taxon>
        <taxon>Arthropoda</taxon>
        <taxon>Chelicerata</taxon>
        <taxon>Arachnida</taxon>
        <taxon>Acari</taxon>
        <taxon>Parasitiformes</taxon>
        <taxon>Ixodida</taxon>
        <taxon>Ixodoidea</taxon>
        <taxon>Ixodidae</taxon>
        <taxon>Ixodinae</taxon>
        <taxon>Ixodes</taxon>
    </lineage>
</organism>
<reference evidence="5" key="1">
    <citation type="journal article" date="2015" name="PLoS Negl. Trop. Dis.">
        <title>Deep Sequencing Analysis of the Ixodes ricinus Haemocytome.</title>
        <authorList>
            <person name="Kotsyfakis M."/>
            <person name="Kopacek P."/>
            <person name="Franta Z."/>
            <person name="Pedra J.H."/>
            <person name="Ribeiro J.M."/>
        </authorList>
    </citation>
    <scope>NUCLEOTIDE SEQUENCE</scope>
</reference>
<evidence type="ECO:0000259" key="4">
    <source>
        <dbReference type="PROSITE" id="PS50002"/>
    </source>
</evidence>
<dbReference type="InterPro" id="IPR036028">
    <property type="entry name" value="SH3-like_dom_sf"/>
</dbReference>
<protein>
    <submittedName>
        <fullName evidence="5">Putative src similarity 3 domain of growth factor receptor-bound protein 2</fullName>
    </submittedName>
</protein>
<accession>A0A090XEK1</accession>
<feature type="region of interest" description="Disordered" evidence="3">
    <location>
        <begin position="130"/>
        <end position="175"/>
    </location>
</feature>
<proteinExistence type="evidence at transcript level"/>
<dbReference type="InterPro" id="IPR001452">
    <property type="entry name" value="SH3_domain"/>
</dbReference>
<evidence type="ECO:0000313" key="5">
    <source>
        <dbReference type="EMBL" id="JAC93008.1"/>
    </source>
</evidence>
<sequence>GDLLYVFDMTSDPNWWKARCDRKIGLIPSNYVGGKWPRNLLHPLHDSAKRGNFAVPGRVSRLTRLPVGQPRQSLAAPRCTGHVTRDTWSVPGSCFLFPEYTLTLRTSSATRHSTQRAWKGHADITRMLLASGADKTLKNRGRKDSPGTRQRSRNHRSSSGRRHGTLRPLDAEVVPGIRRGLESNQRLTAHLVSSKQDPSHSKMESLTIIFVLSLSSRVGQI</sequence>
<feature type="compositionally biased region" description="Basic residues" evidence="3">
    <location>
        <begin position="150"/>
        <end position="165"/>
    </location>
</feature>
<evidence type="ECO:0000256" key="3">
    <source>
        <dbReference type="SAM" id="MobiDB-lite"/>
    </source>
</evidence>
<feature type="domain" description="SH3" evidence="4">
    <location>
        <begin position="1"/>
        <end position="37"/>
    </location>
</feature>